<evidence type="ECO:0000259" key="1">
    <source>
        <dbReference type="Pfam" id="PF09509"/>
    </source>
</evidence>
<evidence type="ECO:0000313" key="3">
    <source>
        <dbReference type="Proteomes" id="UP000019486"/>
    </source>
</evidence>
<gene>
    <name evidence="2" type="ORF">N825_26285</name>
</gene>
<name>W9GUN3_9PROT</name>
<comment type="caution">
    <text evidence="2">The sequence shown here is derived from an EMBL/GenBank/DDBJ whole genome shotgun (WGS) entry which is preliminary data.</text>
</comment>
<dbReference type="STRING" id="1385369.N825_26285"/>
<evidence type="ECO:0000313" key="2">
    <source>
        <dbReference type="EMBL" id="EWY36381.1"/>
    </source>
</evidence>
<dbReference type="InterPro" id="IPR012654">
    <property type="entry name" value="CHP02391"/>
</dbReference>
<organism evidence="2 3">
    <name type="scientific">Skermanella stibiiresistens SB22</name>
    <dbReference type="NCBI Taxonomy" id="1385369"/>
    <lineage>
        <taxon>Bacteria</taxon>
        <taxon>Pseudomonadati</taxon>
        <taxon>Pseudomonadota</taxon>
        <taxon>Alphaproteobacteria</taxon>
        <taxon>Rhodospirillales</taxon>
        <taxon>Azospirillaceae</taxon>
        <taxon>Skermanella</taxon>
    </lineage>
</organism>
<dbReference type="AlphaFoldDB" id="W9GUN3"/>
<protein>
    <recommendedName>
        <fullName evidence="1">Conserved hypothetical protein CHP02391 domain-containing protein</fullName>
    </recommendedName>
</protein>
<keyword evidence="3" id="KW-1185">Reference proteome</keyword>
<reference evidence="2 3" key="1">
    <citation type="submission" date="2013-08" db="EMBL/GenBank/DDBJ databases">
        <title>The genome sequence of Skermanella stibiiresistens.</title>
        <authorList>
            <person name="Zhu W."/>
            <person name="Wang G."/>
        </authorList>
    </citation>
    <scope>NUCLEOTIDE SEQUENCE [LARGE SCALE GENOMIC DNA]</scope>
    <source>
        <strain evidence="2 3">SB22</strain>
    </source>
</reference>
<dbReference type="RefSeq" id="WP_198039006.1">
    <property type="nucleotide sequence ID" value="NZ_AVFL01000045.1"/>
</dbReference>
<feature type="domain" description="Conserved hypothetical protein CHP02391" evidence="1">
    <location>
        <begin position="56"/>
        <end position="167"/>
    </location>
</feature>
<dbReference type="Pfam" id="PF09509">
    <property type="entry name" value="Hypoth_Ymh"/>
    <property type="match status" value="1"/>
</dbReference>
<dbReference type="Proteomes" id="UP000019486">
    <property type="component" value="Unassembled WGS sequence"/>
</dbReference>
<sequence length="177" mass="19868">MIEAWAWLEAQGLLVPAEDISNSRGWRQLSRRAKKFEDETDFAKYAVARTLPKEALHPRIAKKVWMAFMRGEFDVAVFQAMKAVEVAVRAATNIPELGVKLMRSAFKPDNGPLTDMTVEPGERSARMELFAGAIGSYKNPHSHRDVTLDNPAEALEVILLANHLMRIVESRCQTMSS</sequence>
<accession>W9GUN3</accession>
<dbReference type="NCBIfam" id="TIGR02391">
    <property type="entry name" value="hypoth_ymh"/>
    <property type="match status" value="1"/>
</dbReference>
<proteinExistence type="predicted"/>
<dbReference type="EMBL" id="AVFL01000045">
    <property type="protein sequence ID" value="EWY36381.1"/>
    <property type="molecule type" value="Genomic_DNA"/>
</dbReference>